<reference evidence="1 2" key="1">
    <citation type="journal article" date="2022" name="bioRxiv">
        <title>The genome of the oomycete Peronosclerospora sorghi, a cosmopolitan pathogen of maize and sorghum, is inflated with dispersed pseudogenes.</title>
        <authorList>
            <person name="Fletcher K."/>
            <person name="Martin F."/>
            <person name="Isakeit T."/>
            <person name="Cavanaugh K."/>
            <person name="Magill C."/>
            <person name="Michelmore R."/>
        </authorList>
    </citation>
    <scope>NUCLEOTIDE SEQUENCE [LARGE SCALE GENOMIC DNA]</scope>
    <source>
        <strain evidence="1">P6</strain>
    </source>
</reference>
<gene>
    <name evidence="1" type="ORF">PsorP6_004996</name>
</gene>
<proteinExistence type="predicted"/>
<dbReference type="EMBL" id="CM047583">
    <property type="protein sequence ID" value="KAI9913456.1"/>
    <property type="molecule type" value="Genomic_DNA"/>
</dbReference>
<evidence type="ECO:0000313" key="1">
    <source>
        <dbReference type="EMBL" id="KAI9913456.1"/>
    </source>
</evidence>
<name>A0ACC0W5Z9_9STRA</name>
<sequence>MPGDLWHRRFGHASPDAVKKVCDVCKLSKQSRKPYPVRDDCGSIISNIVFSDVLGSITPASRSGFAFAVTFIKMETRLVNV</sequence>
<evidence type="ECO:0000313" key="2">
    <source>
        <dbReference type="Proteomes" id="UP001163321"/>
    </source>
</evidence>
<keyword evidence="2" id="KW-1185">Reference proteome</keyword>
<accession>A0ACC0W5Z9</accession>
<organism evidence="1 2">
    <name type="scientific">Peronosclerospora sorghi</name>
    <dbReference type="NCBI Taxonomy" id="230839"/>
    <lineage>
        <taxon>Eukaryota</taxon>
        <taxon>Sar</taxon>
        <taxon>Stramenopiles</taxon>
        <taxon>Oomycota</taxon>
        <taxon>Peronosporomycetes</taxon>
        <taxon>Peronosporales</taxon>
        <taxon>Peronosporaceae</taxon>
        <taxon>Peronosclerospora</taxon>
    </lineage>
</organism>
<dbReference type="Proteomes" id="UP001163321">
    <property type="component" value="Chromosome 4"/>
</dbReference>
<protein>
    <submittedName>
        <fullName evidence="1">Uncharacterized protein</fullName>
    </submittedName>
</protein>
<comment type="caution">
    <text evidence="1">The sequence shown here is derived from an EMBL/GenBank/DDBJ whole genome shotgun (WGS) entry which is preliminary data.</text>
</comment>